<accession>A0ABS2AGF5</accession>
<dbReference type="PANTHER" id="PTHR47534">
    <property type="entry name" value="YALI0E05731P"/>
    <property type="match status" value="1"/>
</dbReference>
<keyword evidence="1" id="KW-0560">Oxidoreductase</keyword>
<dbReference type="Gene3D" id="3.40.50.720">
    <property type="entry name" value="NAD(P)-binding Rossmann-like Domain"/>
    <property type="match status" value="1"/>
</dbReference>
<evidence type="ECO:0000256" key="1">
    <source>
        <dbReference type="ARBA" id="ARBA00023002"/>
    </source>
</evidence>
<protein>
    <submittedName>
        <fullName evidence="3">SDR family NAD(P)-dependent oxidoreductase</fullName>
    </submittedName>
</protein>
<feature type="region of interest" description="Disordered" evidence="2">
    <location>
        <begin position="134"/>
        <end position="176"/>
    </location>
</feature>
<proteinExistence type="predicted"/>
<dbReference type="EMBL" id="JAENHP010000007">
    <property type="protein sequence ID" value="MBM2618334.1"/>
    <property type="molecule type" value="Genomic_DNA"/>
</dbReference>
<dbReference type="InterPro" id="IPR002347">
    <property type="entry name" value="SDR_fam"/>
</dbReference>
<evidence type="ECO:0000313" key="4">
    <source>
        <dbReference type="Proteomes" id="UP000632138"/>
    </source>
</evidence>
<reference evidence="3 4" key="1">
    <citation type="submission" date="2021-01" db="EMBL/GenBank/DDBJ databases">
        <title>Actinoplanes sp. nov. LDG1-06 isolated from lichen.</title>
        <authorList>
            <person name="Saeng-In P."/>
            <person name="Phongsopitanun W."/>
            <person name="Kanchanasin P."/>
            <person name="Yuki M."/>
            <person name="Kudo T."/>
            <person name="Ohkuma M."/>
            <person name="Tanasupawat S."/>
        </authorList>
    </citation>
    <scope>NUCLEOTIDE SEQUENCE [LARGE SCALE GENOMIC DNA]</scope>
    <source>
        <strain evidence="3 4">LDG1-06</strain>
    </source>
</reference>
<evidence type="ECO:0000256" key="2">
    <source>
        <dbReference type="SAM" id="MobiDB-lite"/>
    </source>
</evidence>
<feature type="compositionally biased region" description="Polar residues" evidence="2">
    <location>
        <begin position="137"/>
        <end position="152"/>
    </location>
</feature>
<dbReference type="Pfam" id="PF00106">
    <property type="entry name" value="adh_short"/>
    <property type="match status" value="1"/>
</dbReference>
<name>A0ABS2AGF5_9ACTN</name>
<dbReference type="InterPro" id="IPR036291">
    <property type="entry name" value="NAD(P)-bd_dom_sf"/>
</dbReference>
<organism evidence="3 4">
    <name type="scientific">Paractinoplanes ovalisporus</name>
    <dbReference type="NCBI Taxonomy" id="2810368"/>
    <lineage>
        <taxon>Bacteria</taxon>
        <taxon>Bacillati</taxon>
        <taxon>Actinomycetota</taxon>
        <taxon>Actinomycetes</taxon>
        <taxon>Micromonosporales</taxon>
        <taxon>Micromonosporaceae</taxon>
        <taxon>Paractinoplanes</taxon>
    </lineage>
</organism>
<keyword evidence="4" id="KW-1185">Reference proteome</keyword>
<dbReference type="RefSeq" id="WP_203378349.1">
    <property type="nucleotide sequence ID" value="NZ_JAENHP010000007.1"/>
</dbReference>
<comment type="caution">
    <text evidence="3">The sequence shown here is derived from an EMBL/GenBank/DDBJ whole genome shotgun (WGS) entry which is preliminary data.</text>
</comment>
<gene>
    <name evidence="3" type="ORF">JIG36_22495</name>
</gene>
<evidence type="ECO:0000313" key="3">
    <source>
        <dbReference type="EMBL" id="MBM2618334.1"/>
    </source>
</evidence>
<dbReference type="InterPro" id="IPR052228">
    <property type="entry name" value="Sec_Metab_Biosynth_Oxidored"/>
</dbReference>
<sequence length="328" mass="34612">MKRDETMPRPLRTAGVTGLNVAVIGGTGGIGRALSRTLAAGGAHVTVVGRTFRDADVPGIEFRPADLGLMREAGRVAEQLPAESLDLLIFTTGILAAPQRQETAEGIERDTAVSYLSRLVILRAIADRLGADKQRANEQGPNAQSAHNQGANEQGAHKQGSNEHGPYEQGANGRPRVFVMGFPGNGQTGTLGDLNAERTYKSMPVHMNTVAGNEILVLDAAARYPHLDVLGLNPGFVKSEIRGNLFGPGTLRHRLFEGALGLVTTSADRYAQRLTPVLMSPDLDGHSGALLDRKGAVILPSPGLTESHRAAFLAESAELVARAGVTVS</sequence>
<dbReference type="PANTHER" id="PTHR47534:SF3">
    <property type="entry name" value="ALCOHOL DEHYDROGENASE-LIKE C-TERMINAL DOMAIN-CONTAINING PROTEIN"/>
    <property type="match status" value="1"/>
</dbReference>
<dbReference type="Proteomes" id="UP000632138">
    <property type="component" value="Unassembled WGS sequence"/>
</dbReference>
<dbReference type="SUPFAM" id="SSF51735">
    <property type="entry name" value="NAD(P)-binding Rossmann-fold domains"/>
    <property type="match status" value="1"/>
</dbReference>